<proteinExistence type="predicted"/>
<feature type="region of interest" description="Disordered" evidence="1">
    <location>
        <begin position="195"/>
        <end position="246"/>
    </location>
</feature>
<dbReference type="EMBL" id="CAJPWZ010001777">
    <property type="protein sequence ID" value="CAG2223206.1"/>
    <property type="molecule type" value="Genomic_DNA"/>
</dbReference>
<protein>
    <submittedName>
        <fullName evidence="3">Uncharacterized protein</fullName>
    </submittedName>
</protein>
<keyword evidence="2" id="KW-0472">Membrane</keyword>
<evidence type="ECO:0000313" key="4">
    <source>
        <dbReference type="Proteomes" id="UP000683360"/>
    </source>
</evidence>
<dbReference type="OrthoDB" id="6123928at2759"/>
<dbReference type="Proteomes" id="UP000683360">
    <property type="component" value="Unassembled WGS sequence"/>
</dbReference>
<feature type="compositionally biased region" description="Basic and acidic residues" evidence="1">
    <location>
        <begin position="195"/>
        <end position="212"/>
    </location>
</feature>
<keyword evidence="4" id="KW-1185">Reference proteome</keyword>
<evidence type="ECO:0000256" key="2">
    <source>
        <dbReference type="SAM" id="Phobius"/>
    </source>
</evidence>
<keyword evidence="2" id="KW-0812">Transmembrane</keyword>
<feature type="compositionally biased region" description="Basic residues" evidence="1">
    <location>
        <begin position="213"/>
        <end position="224"/>
    </location>
</feature>
<reference evidence="3" key="1">
    <citation type="submission" date="2021-03" db="EMBL/GenBank/DDBJ databases">
        <authorList>
            <person name="Bekaert M."/>
        </authorList>
    </citation>
    <scope>NUCLEOTIDE SEQUENCE</scope>
</reference>
<sequence length="370" mass="42307">MGTQELLVRSDSVSPSAISCPTSIQYYLSATVQSSGCVENYIDGAAKATQHTYTYASCVTSKYTSGGKFDCMYSVTEEPYTYLTVFNNDTTVDESATFRYLCYVIWSYGHVVYYTYHPQICQPLQTPIRTATDGVAVVASNNMSNDVGSQIAVGVILSLLLLALIVLTIVLLVLFLLGQRRQKAVRIIEEKKVRKSKSESKSKSSDGKAKHDEKKKHKKTKKKKTDNEQKTDQNQNMNVSLRRTESMKEKAKETKLKWTDFVGISGNVNGFDKPQWQVRWEQHKDPDWTKSISYEDSETARSTDSITSTSKIIWVTPEKEELETARSLWERVYRLWYEPRKTIPDNKFQEMQKLTKLSMPKHVRFKGNDK</sequence>
<dbReference type="AlphaFoldDB" id="A0A8S3SXX2"/>
<organism evidence="3 4">
    <name type="scientific">Mytilus edulis</name>
    <name type="common">Blue mussel</name>
    <dbReference type="NCBI Taxonomy" id="6550"/>
    <lineage>
        <taxon>Eukaryota</taxon>
        <taxon>Metazoa</taxon>
        <taxon>Spiralia</taxon>
        <taxon>Lophotrochozoa</taxon>
        <taxon>Mollusca</taxon>
        <taxon>Bivalvia</taxon>
        <taxon>Autobranchia</taxon>
        <taxon>Pteriomorphia</taxon>
        <taxon>Mytilida</taxon>
        <taxon>Mytiloidea</taxon>
        <taxon>Mytilidae</taxon>
        <taxon>Mytilinae</taxon>
        <taxon>Mytilus</taxon>
    </lineage>
</organism>
<evidence type="ECO:0000256" key="1">
    <source>
        <dbReference type="SAM" id="MobiDB-lite"/>
    </source>
</evidence>
<accession>A0A8S3SXX2</accession>
<comment type="caution">
    <text evidence="3">The sequence shown here is derived from an EMBL/GenBank/DDBJ whole genome shotgun (WGS) entry which is preliminary data.</text>
</comment>
<evidence type="ECO:0000313" key="3">
    <source>
        <dbReference type="EMBL" id="CAG2223206.1"/>
    </source>
</evidence>
<gene>
    <name evidence="3" type="ORF">MEDL_36527</name>
</gene>
<feature type="transmembrane region" description="Helical" evidence="2">
    <location>
        <begin position="151"/>
        <end position="177"/>
    </location>
</feature>
<name>A0A8S3SXX2_MYTED</name>
<keyword evidence="2" id="KW-1133">Transmembrane helix</keyword>